<name>A0A0N4VAM3_ENTVE</name>
<dbReference type="WBParaSite" id="EVEC_0000753701-mRNA-1">
    <property type="protein sequence ID" value="EVEC_0000753701-mRNA-1"/>
    <property type="gene ID" value="EVEC_0000753701"/>
</dbReference>
<evidence type="ECO:0000256" key="3">
    <source>
        <dbReference type="PROSITE-ProRule" id="PRU00175"/>
    </source>
</evidence>
<evidence type="ECO:0000313" key="7">
    <source>
        <dbReference type="Proteomes" id="UP000274131"/>
    </source>
</evidence>
<accession>A0A0N4VAM3</accession>
<evidence type="ECO:0000256" key="2">
    <source>
        <dbReference type="ARBA" id="ARBA00022833"/>
    </source>
</evidence>
<feature type="region of interest" description="Disordered" evidence="4">
    <location>
        <begin position="221"/>
        <end position="384"/>
    </location>
</feature>
<dbReference type="Pfam" id="PF13920">
    <property type="entry name" value="zf-C3HC4_3"/>
    <property type="match status" value="1"/>
</dbReference>
<evidence type="ECO:0000313" key="8">
    <source>
        <dbReference type="WBParaSite" id="EVEC_0000753701-mRNA-1"/>
    </source>
</evidence>
<dbReference type="InterPro" id="IPR013083">
    <property type="entry name" value="Znf_RING/FYVE/PHD"/>
</dbReference>
<dbReference type="InterPro" id="IPR001841">
    <property type="entry name" value="Znf_RING"/>
</dbReference>
<dbReference type="AlphaFoldDB" id="A0A0N4VAM3"/>
<dbReference type="Proteomes" id="UP000274131">
    <property type="component" value="Unassembled WGS sequence"/>
</dbReference>
<dbReference type="PROSITE" id="PS50089">
    <property type="entry name" value="ZF_RING_2"/>
    <property type="match status" value="1"/>
</dbReference>
<feature type="domain" description="RING-type" evidence="5">
    <location>
        <begin position="394"/>
        <end position="452"/>
    </location>
</feature>
<keyword evidence="2" id="KW-0862">Zinc</keyword>
<dbReference type="InterPro" id="IPR051728">
    <property type="entry name" value="RING-FYVE_E3_ubiquitin-ligase"/>
</dbReference>
<dbReference type="PANTHER" id="PTHR14879">
    <property type="entry name" value="CASPASE REGULATOR, RING FINGER DOMAIN-CONTAINING"/>
    <property type="match status" value="1"/>
</dbReference>
<dbReference type="EMBL" id="UXUI01008752">
    <property type="protein sequence ID" value="VDD92288.1"/>
    <property type="molecule type" value="Genomic_DNA"/>
</dbReference>
<dbReference type="GO" id="GO:0008270">
    <property type="term" value="F:zinc ion binding"/>
    <property type="evidence" value="ECO:0007669"/>
    <property type="project" value="UniProtKB-KW"/>
</dbReference>
<keyword evidence="1 3" id="KW-0863">Zinc-finger</keyword>
<protein>
    <submittedName>
        <fullName evidence="8">RING-type domain-containing protein</fullName>
    </submittedName>
</protein>
<keyword evidence="7" id="KW-1185">Reference proteome</keyword>
<evidence type="ECO:0000256" key="4">
    <source>
        <dbReference type="SAM" id="MobiDB-lite"/>
    </source>
</evidence>
<feature type="compositionally biased region" description="Basic and acidic residues" evidence="4">
    <location>
        <begin position="368"/>
        <end position="382"/>
    </location>
</feature>
<evidence type="ECO:0000256" key="1">
    <source>
        <dbReference type="ARBA" id="ARBA00022771"/>
    </source>
</evidence>
<reference evidence="6 7" key="2">
    <citation type="submission" date="2018-10" db="EMBL/GenBank/DDBJ databases">
        <authorList>
            <consortium name="Pathogen Informatics"/>
        </authorList>
    </citation>
    <scope>NUCLEOTIDE SEQUENCE [LARGE SCALE GENOMIC DNA]</scope>
</reference>
<proteinExistence type="predicted"/>
<dbReference type="SMART" id="SM00184">
    <property type="entry name" value="RING"/>
    <property type="match status" value="1"/>
</dbReference>
<dbReference type="PANTHER" id="PTHR14879:SF5">
    <property type="entry name" value="RING-TYPE DOMAIN-CONTAINING PROTEIN"/>
    <property type="match status" value="1"/>
</dbReference>
<feature type="region of interest" description="Disordered" evidence="4">
    <location>
        <begin position="177"/>
        <end position="206"/>
    </location>
</feature>
<sequence length="526" mass="58781">MFDDQLIEDILISKFLMESLPCLPDIGLSLLPAEELIRNQIGFHRAVAYCSWEELMIGWRKCEIKKDCCALLTLKFEPERIGMRIQFDFDSSLQFCYYTYPPGYSRAYLALFGFGLLYNENKCPIALLDGVQFEKYISFKKSNHIFDTFSLNSQNLVNGDLSTNSDSFADWRSKLPEQRQNRRGLPPVAATSFADPVQHSRIQEKAEPKKPLIFTQDLLEEENASSRLPEKNVSGRSTLKSLSPEGVKKSVEYTDDEDDVPEKNVFGRLTLKSPSPEGVKKKTVEYTDDEDDVPEKNVSGRSTLKSLSPEGVKKSVEYTDDEDDVPEKNVSGRSTLKSLSPEGVKKKSVEYTDDEDEDEEDGEEEGEGDKKKDEESAQKSEEPASLGEVKKLLCTVCHEDSIQMVFLPCGHASVCESCCREYYRRELDEVALRSSSAGKLFDGTGIHCFICRHKIEAVANLPILRTKCPLCGCHTMNAVAGGQGGCGCVIGCYDKALLLLEEGGSCPKCDKKLIEIVKVFIEGVPC</sequence>
<evidence type="ECO:0000259" key="5">
    <source>
        <dbReference type="PROSITE" id="PS50089"/>
    </source>
</evidence>
<dbReference type="Gene3D" id="3.30.40.10">
    <property type="entry name" value="Zinc/RING finger domain, C3HC4 (zinc finger)"/>
    <property type="match status" value="1"/>
</dbReference>
<evidence type="ECO:0000313" key="6">
    <source>
        <dbReference type="EMBL" id="VDD92288.1"/>
    </source>
</evidence>
<organism evidence="8">
    <name type="scientific">Enterobius vermicularis</name>
    <name type="common">Human pinworm</name>
    <dbReference type="NCBI Taxonomy" id="51028"/>
    <lineage>
        <taxon>Eukaryota</taxon>
        <taxon>Metazoa</taxon>
        <taxon>Ecdysozoa</taxon>
        <taxon>Nematoda</taxon>
        <taxon>Chromadorea</taxon>
        <taxon>Rhabditida</taxon>
        <taxon>Spirurina</taxon>
        <taxon>Oxyuridomorpha</taxon>
        <taxon>Oxyuroidea</taxon>
        <taxon>Oxyuridae</taxon>
        <taxon>Enterobius</taxon>
    </lineage>
</organism>
<reference evidence="8" key="1">
    <citation type="submission" date="2017-02" db="UniProtKB">
        <authorList>
            <consortium name="WormBaseParasite"/>
        </authorList>
    </citation>
    <scope>IDENTIFICATION</scope>
</reference>
<dbReference type="OrthoDB" id="5855668at2759"/>
<feature type="compositionally biased region" description="Acidic residues" evidence="4">
    <location>
        <begin position="351"/>
        <end position="367"/>
    </location>
</feature>
<keyword evidence="1 3" id="KW-0479">Metal-binding</keyword>
<gene>
    <name evidence="6" type="ORF">EVEC_LOCUS7039</name>
</gene>